<evidence type="ECO:0000256" key="5">
    <source>
        <dbReference type="SAM" id="SignalP"/>
    </source>
</evidence>
<dbReference type="GO" id="GO:0034599">
    <property type="term" value="P:cellular response to oxidative stress"/>
    <property type="evidence" value="ECO:0007669"/>
    <property type="project" value="TreeGrafter"/>
</dbReference>
<evidence type="ECO:0000256" key="1">
    <source>
        <dbReference type="ARBA" id="ARBA00006926"/>
    </source>
</evidence>
<dbReference type="AlphaFoldDB" id="A0A7M2X3C0"/>
<dbReference type="RefSeq" id="WP_206295505.1">
    <property type="nucleotide sequence ID" value="NZ_CP063458.1"/>
</dbReference>
<sequence length="214" mass="22867">MSIFTSKLRTCLVALSSLVLGGSAIAADAKPAAKKPAAGDVITAPTQAPAKDSPLSHTLKDIEGKDADLSKLKGKVVMFVNVASKCGNTPQYKQLEEVYEKYKGKGLVIVGIPANEFGKQEPGTNEQIKEFCSSKYAVTFPMMGKIVVKGEGIHPLYKQLTSTPGMEGDVSWNFQKYIVDRNGATIARIAPKTKPDDAKVIDVLEKALAAEPAK</sequence>
<protein>
    <recommendedName>
        <fullName evidence="4">Glutathione peroxidase</fullName>
    </recommendedName>
</protein>
<dbReference type="CDD" id="cd00340">
    <property type="entry name" value="GSH_Peroxidase"/>
    <property type="match status" value="1"/>
</dbReference>
<evidence type="ECO:0000313" key="6">
    <source>
        <dbReference type="EMBL" id="QOV92174.1"/>
    </source>
</evidence>
<evidence type="ECO:0000256" key="3">
    <source>
        <dbReference type="ARBA" id="ARBA00023002"/>
    </source>
</evidence>
<organism evidence="6 7">
    <name type="scientific">Humisphaera borealis</name>
    <dbReference type="NCBI Taxonomy" id="2807512"/>
    <lineage>
        <taxon>Bacteria</taxon>
        <taxon>Pseudomonadati</taxon>
        <taxon>Planctomycetota</taxon>
        <taxon>Phycisphaerae</taxon>
        <taxon>Tepidisphaerales</taxon>
        <taxon>Tepidisphaeraceae</taxon>
        <taxon>Humisphaera</taxon>
    </lineage>
</organism>
<keyword evidence="2 4" id="KW-0575">Peroxidase</keyword>
<dbReference type="PANTHER" id="PTHR11592:SF78">
    <property type="entry name" value="GLUTATHIONE PEROXIDASE"/>
    <property type="match status" value="1"/>
</dbReference>
<dbReference type="SUPFAM" id="SSF52833">
    <property type="entry name" value="Thioredoxin-like"/>
    <property type="match status" value="1"/>
</dbReference>
<evidence type="ECO:0000256" key="2">
    <source>
        <dbReference type="ARBA" id="ARBA00022559"/>
    </source>
</evidence>
<keyword evidence="5" id="KW-0732">Signal</keyword>
<keyword evidence="7" id="KW-1185">Reference proteome</keyword>
<gene>
    <name evidence="6" type="ORF">IPV69_12790</name>
</gene>
<feature type="chain" id="PRO_5034858108" description="Glutathione peroxidase" evidence="5">
    <location>
        <begin position="27"/>
        <end position="214"/>
    </location>
</feature>
<dbReference type="PANTHER" id="PTHR11592">
    <property type="entry name" value="GLUTATHIONE PEROXIDASE"/>
    <property type="match status" value="1"/>
</dbReference>
<dbReference type="EMBL" id="CP063458">
    <property type="protein sequence ID" value="QOV92174.1"/>
    <property type="molecule type" value="Genomic_DNA"/>
</dbReference>
<dbReference type="KEGG" id="hbs:IPV69_12790"/>
<keyword evidence="3 4" id="KW-0560">Oxidoreductase</keyword>
<evidence type="ECO:0000313" key="7">
    <source>
        <dbReference type="Proteomes" id="UP000593765"/>
    </source>
</evidence>
<dbReference type="Gene3D" id="3.40.30.10">
    <property type="entry name" value="Glutaredoxin"/>
    <property type="match status" value="1"/>
</dbReference>
<dbReference type="GO" id="GO:0004601">
    <property type="term" value="F:peroxidase activity"/>
    <property type="evidence" value="ECO:0007669"/>
    <property type="project" value="UniProtKB-KW"/>
</dbReference>
<dbReference type="Proteomes" id="UP000593765">
    <property type="component" value="Chromosome"/>
</dbReference>
<dbReference type="InterPro" id="IPR000889">
    <property type="entry name" value="Glutathione_peroxidase"/>
</dbReference>
<dbReference type="PROSITE" id="PS51355">
    <property type="entry name" value="GLUTATHIONE_PEROXID_3"/>
    <property type="match status" value="1"/>
</dbReference>
<accession>A0A7M2X3C0</accession>
<dbReference type="FunFam" id="3.40.30.10:FF:000010">
    <property type="entry name" value="Glutathione peroxidase"/>
    <property type="match status" value="1"/>
</dbReference>
<dbReference type="PROSITE" id="PS00460">
    <property type="entry name" value="GLUTATHIONE_PEROXID_1"/>
    <property type="match status" value="1"/>
</dbReference>
<proteinExistence type="inferred from homology"/>
<evidence type="ECO:0000256" key="4">
    <source>
        <dbReference type="RuleBase" id="RU000499"/>
    </source>
</evidence>
<dbReference type="Pfam" id="PF00255">
    <property type="entry name" value="GSHPx"/>
    <property type="match status" value="1"/>
</dbReference>
<dbReference type="PRINTS" id="PR01011">
    <property type="entry name" value="GLUTPROXDASE"/>
</dbReference>
<dbReference type="InterPro" id="IPR036249">
    <property type="entry name" value="Thioredoxin-like_sf"/>
</dbReference>
<name>A0A7M2X3C0_9BACT</name>
<reference evidence="6 7" key="1">
    <citation type="submission" date="2020-10" db="EMBL/GenBank/DDBJ databases">
        <title>Wide distribution of Phycisphaera-like planctomycetes from WD2101 soil group in peatlands and genome analysis of the first cultivated representative.</title>
        <authorList>
            <person name="Dedysh S.N."/>
            <person name="Beletsky A.V."/>
            <person name="Ivanova A."/>
            <person name="Kulichevskaya I.S."/>
            <person name="Suzina N.E."/>
            <person name="Philippov D.A."/>
            <person name="Rakitin A.L."/>
            <person name="Mardanov A.V."/>
            <person name="Ravin N.V."/>
        </authorList>
    </citation>
    <scope>NUCLEOTIDE SEQUENCE [LARGE SCALE GENOMIC DNA]</scope>
    <source>
        <strain evidence="6 7">M1803</strain>
    </source>
</reference>
<dbReference type="InterPro" id="IPR029759">
    <property type="entry name" value="GPX_AS"/>
</dbReference>
<comment type="similarity">
    <text evidence="1 4">Belongs to the glutathione peroxidase family.</text>
</comment>
<feature type="signal peptide" evidence="5">
    <location>
        <begin position="1"/>
        <end position="26"/>
    </location>
</feature>